<evidence type="ECO:0000256" key="7">
    <source>
        <dbReference type="ARBA" id="ARBA00023136"/>
    </source>
</evidence>
<keyword evidence="4" id="KW-0813">Transport</keyword>
<dbReference type="SUPFAM" id="SSF103473">
    <property type="entry name" value="MFS general substrate transporter"/>
    <property type="match status" value="1"/>
</dbReference>
<feature type="transmembrane region" description="Helical" evidence="9">
    <location>
        <begin position="409"/>
        <end position="430"/>
    </location>
</feature>
<dbReference type="GO" id="GO:0015213">
    <property type="term" value="F:uridine transmembrane transporter activity"/>
    <property type="evidence" value="ECO:0007669"/>
    <property type="project" value="UniProtKB-ARBA"/>
</dbReference>
<evidence type="ECO:0000256" key="8">
    <source>
        <dbReference type="SAM" id="MobiDB-lite"/>
    </source>
</evidence>
<feature type="transmembrane region" description="Helical" evidence="9">
    <location>
        <begin position="475"/>
        <end position="496"/>
    </location>
</feature>
<evidence type="ECO:0000256" key="2">
    <source>
        <dbReference type="ARBA" id="ARBA00004554"/>
    </source>
</evidence>
<evidence type="ECO:0000256" key="9">
    <source>
        <dbReference type="SAM" id="Phobius"/>
    </source>
</evidence>
<proteinExistence type="inferred from homology"/>
<evidence type="ECO:0000256" key="3">
    <source>
        <dbReference type="ARBA" id="ARBA00007965"/>
    </source>
</evidence>
<evidence type="ECO:0000256" key="6">
    <source>
        <dbReference type="ARBA" id="ARBA00022989"/>
    </source>
</evidence>
<comment type="similarity">
    <text evidence="3">Belongs to the SLC29A/ENT transporter (TC 2.A.57) family.</text>
</comment>
<protein>
    <recommendedName>
        <fullName evidence="12">Solute carrier family 29 member 2</fullName>
    </recommendedName>
</protein>
<keyword evidence="6 9" id="KW-1133">Transmembrane helix</keyword>
<dbReference type="AlphaFoldDB" id="A0A4X1TPN0"/>
<dbReference type="GO" id="GO:0016324">
    <property type="term" value="C:apical plasma membrane"/>
    <property type="evidence" value="ECO:0007669"/>
    <property type="project" value="UniProtKB-SubCell"/>
</dbReference>
<evidence type="ECO:0008006" key="12">
    <source>
        <dbReference type="Google" id="ProtNLM"/>
    </source>
</evidence>
<name>A0A4X1TPN0_PIG</name>
<feature type="transmembrane region" description="Helical" evidence="9">
    <location>
        <begin position="152"/>
        <end position="173"/>
    </location>
</feature>
<evidence type="ECO:0000313" key="11">
    <source>
        <dbReference type="Proteomes" id="UP000314985"/>
    </source>
</evidence>
<dbReference type="Pfam" id="PF01733">
    <property type="entry name" value="Nucleoside_tran"/>
    <property type="match status" value="2"/>
</dbReference>
<dbReference type="NCBIfam" id="TIGR00939">
    <property type="entry name" value="2a57"/>
    <property type="match status" value="1"/>
</dbReference>
<dbReference type="PRINTS" id="PR01130">
    <property type="entry name" value="DERENTRNSPRT"/>
</dbReference>
<feature type="region of interest" description="Disordered" evidence="8">
    <location>
        <begin position="266"/>
        <end position="304"/>
    </location>
</feature>
<dbReference type="InterPro" id="IPR036259">
    <property type="entry name" value="MFS_trans_sf"/>
</dbReference>
<dbReference type="Ensembl" id="ENSSSCT00070021937.1">
    <property type="protein sequence ID" value="ENSSSCP00070018172.1"/>
    <property type="gene ID" value="ENSSSCG00070011255.1"/>
</dbReference>
<evidence type="ECO:0000256" key="5">
    <source>
        <dbReference type="ARBA" id="ARBA00022692"/>
    </source>
</evidence>
<comment type="subcellular location">
    <subcellularLocation>
        <location evidence="1">Apical cell membrane</location>
        <topology evidence="1">Multi-pass membrane protein</topology>
    </subcellularLocation>
    <subcellularLocation>
        <location evidence="2">Basolateral cell membrane</location>
        <topology evidence="2">Multi-pass membrane protein</topology>
    </subcellularLocation>
</comment>
<feature type="transmembrane region" description="Helical" evidence="9">
    <location>
        <begin position="508"/>
        <end position="530"/>
    </location>
</feature>
<dbReference type="PANTHER" id="PTHR10332">
    <property type="entry name" value="EQUILIBRATIVE NUCLEOSIDE TRANSPORTER"/>
    <property type="match status" value="1"/>
</dbReference>
<reference evidence="10 11" key="1">
    <citation type="submission" date="2017-08" db="EMBL/GenBank/DDBJ databases">
        <title>USMARCv1.0.</title>
        <authorList>
            <person name="Hannum G.I."/>
            <person name="Koren S."/>
            <person name="Schroeder S.G."/>
            <person name="Chin S.C."/>
            <person name="Nonneman D.J."/>
            <person name="Becker S.A."/>
            <person name="Rosen B.D."/>
            <person name="Bickhart D.M."/>
            <person name="Putnam N.H."/>
            <person name="Green R.E."/>
            <person name="Tuggle C.K."/>
            <person name="Liu H."/>
            <person name="Rohrer G.A."/>
            <person name="Warr A."/>
            <person name="Hall R."/>
            <person name="Kim K."/>
            <person name="Hume D.A."/>
            <person name="Talbot R."/>
            <person name="Chow W."/>
            <person name="Howe K."/>
            <person name="Schwartz A.S."/>
            <person name="Watson M."/>
            <person name="Archibald A.L."/>
            <person name="Phillippy A.M."/>
            <person name="Smith T.P.L."/>
        </authorList>
    </citation>
    <scope>NUCLEOTIDE SEQUENCE [LARGE SCALE GENOMIC DNA]</scope>
</reference>
<reference evidence="10" key="2">
    <citation type="submission" date="2025-08" db="UniProtKB">
        <authorList>
            <consortium name="Ensembl"/>
        </authorList>
    </citation>
    <scope>IDENTIFICATION</scope>
</reference>
<dbReference type="InterPro" id="IPR002259">
    <property type="entry name" value="Eqnu_transpt"/>
</dbReference>
<feature type="transmembrane region" description="Helical" evidence="9">
    <location>
        <begin position="185"/>
        <end position="209"/>
    </location>
</feature>
<dbReference type="Proteomes" id="UP000314985">
    <property type="component" value="Chromosome 2"/>
</dbReference>
<feature type="transmembrane region" description="Helical" evidence="9">
    <location>
        <begin position="120"/>
        <end position="140"/>
    </location>
</feature>
<feature type="transmembrane region" description="Helical" evidence="9">
    <location>
        <begin position="542"/>
        <end position="566"/>
    </location>
</feature>
<organism evidence="10 11">
    <name type="scientific">Sus scrofa</name>
    <name type="common">Pig</name>
    <dbReference type="NCBI Taxonomy" id="9823"/>
    <lineage>
        <taxon>Eukaryota</taxon>
        <taxon>Metazoa</taxon>
        <taxon>Chordata</taxon>
        <taxon>Craniata</taxon>
        <taxon>Vertebrata</taxon>
        <taxon>Euteleostomi</taxon>
        <taxon>Mammalia</taxon>
        <taxon>Eutheria</taxon>
        <taxon>Laurasiatheria</taxon>
        <taxon>Artiodactyla</taxon>
        <taxon>Suina</taxon>
        <taxon>Suidae</taxon>
        <taxon>Sus</taxon>
    </lineage>
</organism>
<evidence type="ECO:0000256" key="1">
    <source>
        <dbReference type="ARBA" id="ARBA00004424"/>
    </source>
</evidence>
<sequence>MGVVVRSPKEPAWEAGGAAKAGRPPGDLLTDPHSYHLVGISFFILGLGTLLPWNFFITAIPYFQGRLAGANSTTKTLGTNHTSPADTFNFNNWVTLLSQLPLLLFTLLNSFLYQCIPETVRILGSLLIILLLFILTAVLVKVDMSPGPFFSITMASVWFINSFGAVLQGSLFGQLGTMPSTYSTLFLSGQGLAGIFAALAMLMSMASGVDAQTSALGYFITPCVGILMSIVCYLSLPHLKFARYYLAKKPSQAQRQELETKAELLQSDEKNEIPNSPQKAALPLDLDPEKEPEMEPEEPQKPGTPSVFIVFRKVWLDRALPSLPPHPWGREGCSLQPSPETLRLDWGLRTPLVHPKVTGSWRVRDMLGQALVSCSRARAWAGGLGLQVGLRVCPPAHTPASGSQIWRTALCLVLVFAVTLSVFPAITAMVTSSTGPGKWSECQEAEEDRASGWGGGERGGGVGTGLSPFSLPGQFFNPICCFLLFNVMDCLGRSLTSYFLWPDEDSRLLPLLVCLRVLFVPLFMLCHVPERSRLPILFPQDAYFVTFMLLFAVSNGYLVSLTMCLAPRSGGGGAVRRARELGGGLLCEGGQPERVRLPASPALALSRPHWCHLSDQVLTAELALGQEPGAGGRGWKGSCPTE</sequence>
<dbReference type="InterPro" id="IPR034764">
    <property type="entry name" value="ENT1/ENT2"/>
</dbReference>
<feature type="transmembrane region" description="Helical" evidence="9">
    <location>
        <begin position="37"/>
        <end position="63"/>
    </location>
</feature>
<keyword evidence="5 9" id="KW-0812">Transmembrane</keyword>
<accession>A0A4X1TPN0</accession>
<keyword evidence="7 9" id="KW-0472">Membrane</keyword>
<feature type="transmembrane region" description="Helical" evidence="9">
    <location>
        <begin position="215"/>
        <end position="236"/>
    </location>
</feature>
<evidence type="ECO:0000256" key="4">
    <source>
        <dbReference type="ARBA" id="ARBA00022448"/>
    </source>
</evidence>
<dbReference type="PANTHER" id="PTHR10332:SF8">
    <property type="entry name" value="EQUILIBRATIVE NUCLEOSIDE TRANSPORTER 2"/>
    <property type="match status" value="1"/>
</dbReference>
<evidence type="ECO:0000313" key="10">
    <source>
        <dbReference type="Ensembl" id="ENSSSCP00070018172.1"/>
    </source>
</evidence>
<dbReference type="GO" id="GO:0016323">
    <property type="term" value="C:basolateral plasma membrane"/>
    <property type="evidence" value="ECO:0007669"/>
    <property type="project" value="UniProtKB-SubCell"/>
</dbReference>